<reference evidence="2 3" key="1">
    <citation type="submission" date="2021-01" db="EMBL/GenBank/DDBJ databases">
        <title>Sequencing the genomes of 1000 actinobacteria strains.</title>
        <authorList>
            <person name="Klenk H.-P."/>
        </authorList>
    </citation>
    <scope>NUCLEOTIDE SEQUENCE [LARGE SCALE GENOMIC DNA]</scope>
    <source>
        <strain evidence="2 3">DSM 100204</strain>
    </source>
</reference>
<gene>
    <name evidence="2" type="ORF">JOD64_002143</name>
</gene>
<keyword evidence="1" id="KW-1133">Transmembrane helix</keyword>
<keyword evidence="1" id="KW-0472">Membrane</keyword>
<dbReference type="Proteomes" id="UP000764837">
    <property type="component" value="Unassembled WGS sequence"/>
</dbReference>
<name>A0ABS2LRW6_9ACTN</name>
<protein>
    <submittedName>
        <fullName evidence="2">Uncharacterized protein</fullName>
    </submittedName>
</protein>
<evidence type="ECO:0000313" key="2">
    <source>
        <dbReference type="EMBL" id="MBM7490921.1"/>
    </source>
</evidence>
<evidence type="ECO:0000313" key="3">
    <source>
        <dbReference type="Proteomes" id="UP000764837"/>
    </source>
</evidence>
<dbReference type="EMBL" id="JAFBBP010000001">
    <property type="protein sequence ID" value="MBM7490921.1"/>
    <property type="molecule type" value="Genomic_DNA"/>
</dbReference>
<feature type="transmembrane region" description="Helical" evidence="1">
    <location>
        <begin position="48"/>
        <end position="68"/>
    </location>
</feature>
<keyword evidence="3" id="KW-1185">Reference proteome</keyword>
<proteinExistence type="predicted"/>
<organism evidence="2 3">
    <name type="scientific">Micromonospora luteifusca</name>
    <dbReference type="NCBI Taxonomy" id="709860"/>
    <lineage>
        <taxon>Bacteria</taxon>
        <taxon>Bacillati</taxon>
        <taxon>Actinomycetota</taxon>
        <taxon>Actinomycetes</taxon>
        <taxon>Micromonosporales</taxon>
        <taxon>Micromonosporaceae</taxon>
        <taxon>Micromonospora</taxon>
    </lineage>
</organism>
<sequence>MCVSLGICLDQRHPAVLRPDGLNQPWRCLWRGSLQMTMTRPCRRITRHFWQILLTLGLTFTVALLPIWPGDARCTTPDVEDGHGTPGRRQDYL</sequence>
<keyword evidence="1" id="KW-0812">Transmembrane</keyword>
<comment type="caution">
    <text evidence="2">The sequence shown here is derived from an EMBL/GenBank/DDBJ whole genome shotgun (WGS) entry which is preliminary data.</text>
</comment>
<accession>A0ABS2LRW6</accession>
<evidence type="ECO:0000256" key="1">
    <source>
        <dbReference type="SAM" id="Phobius"/>
    </source>
</evidence>